<evidence type="ECO:0000313" key="4">
    <source>
        <dbReference type="EMBL" id="MDA0164937.1"/>
    </source>
</evidence>
<dbReference type="InterPro" id="IPR011013">
    <property type="entry name" value="Gal_mutarotase_sf_dom"/>
</dbReference>
<dbReference type="GO" id="GO:0016757">
    <property type="term" value="F:glycosyltransferase activity"/>
    <property type="evidence" value="ECO:0007669"/>
    <property type="project" value="UniProtKB-ARBA"/>
</dbReference>
<proteinExistence type="predicted"/>
<comment type="caution">
    <text evidence="4">The sequence shown here is derived from an EMBL/GenBank/DDBJ whole genome shotgun (WGS) entry which is preliminary data.</text>
</comment>
<feature type="domain" description="Glucodextranase N-terminal" evidence="3">
    <location>
        <begin position="25"/>
        <end position="264"/>
    </location>
</feature>
<dbReference type="PANTHER" id="PTHR31616">
    <property type="entry name" value="TREHALASE"/>
    <property type="match status" value="1"/>
</dbReference>
<dbReference type="Pfam" id="PF09137">
    <property type="entry name" value="Glucodextran_N"/>
    <property type="match status" value="1"/>
</dbReference>
<dbReference type="Proteomes" id="UP001149140">
    <property type="component" value="Unassembled WGS sequence"/>
</dbReference>
<evidence type="ECO:0000259" key="2">
    <source>
        <dbReference type="Pfam" id="PF00723"/>
    </source>
</evidence>
<dbReference type="PANTHER" id="PTHR31616:SF0">
    <property type="entry name" value="GLUCAN 1,4-ALPHA-GLUCOSIDASE"/>
    <property type="match status" value="1"/>
</dbReference>
<evidence type="ECO:0000313" key="5">
    <source>
        <dbReference type="Proteomes" id="UP001149140"/>
    </source>
</evidence>
<keyword evidence="5" id="KW-1185">Reference proteome</keyword>
<protein>
    <submittedName>
        <fullName evidence="4">Glycoside hydrolase family 15 protein</fullName>
    </submittedName>
</protein>
<evidence type="ECO:0000256" key="1">
    <source>
        <dbReference type="SAM" id="SignalP"/>
    </source>
</evidence>
<feature type="chain" id="PRO_5040866445" evidence="1">
    <location>
        <begin position="22"/>
        <end position="690"/>
    </location>
</feature>
<feature type="domain" description="GH15-like" evidence="2">
    <location>
        <begin position="284"/>
        <end position="354"/>
    </location>
</feature>
<feature type="domain" description="GH15-like" evidence="2">
    <location>
        <begin position="365"/>
        <end position="667"/>
    </location>
</feature>
<name>A0A9X3MYL5_9ACTN</name>
<sequence>MLRVLSAVVVLALGVGAPAYARERAPGAPGGKAAWAPADKQGFGTSATPDSRVWFTLREAGMTEVYYPDLSHPSARSLDFMVDGKLVTSGAVAQDTLTYTQTSATSKWRLVRTYATDPERSVVVVKVRFEALDGQDHDVELEYDPQLYNDGSDDVGWTRGHALLSHDSRIASALVARPSLTRTSSGYKGHTDDLLEHTYDALRPGNVVQQAHTRLTGRGEHRDLQLALGFATLGTAARVAAEASLDDGFEAVASDYKAGWVQYRNQLKPIPAAAVPILGEYETSLLVLKAHEDKDHPGAFVASPSMPWGWGELRIDPDNPRSAPYHLVWARDLYQIATALLAAGDKKSADRALDFLFDDQQLDDGSFPQNSQVDGTPKWKGVQMDQVGLPIVLAWQLGRTGARDWRHIRKAADFIADHGPISEQERWENQKGYAPGTIAAEIAGLVCAAAIARENGDDARLTTYLKKADSWAANVQRWTATTNGPYSDAPYYLRLTKAKDPDTPTRYAIGDSGPSDLDQRRVVDPSFLELVRLGVKRADDPVILNTLKVIDAQLRAGDFWHRYSFDGYGERRDGKSWRIFDDDTRRTLGRAWPIFAGERGEYELLAGRSASELLQDMAHTANGGGMLPEQVWDGRQPTGKSGFKQGEGTFSATPLAWTHAQLVRLAWSAEAGAPVERPKVVADRYTSGGN</sequence>
<gene>
    <name evidence="4" type="ORF">OM076_32000</name>
</gene>
<feature type="signal peptide" evidence="1">
    <location>
        <begin position="1"/>
        <end position="21"/>
    </location>
</feature>
<dbReference type="InterPro" id="IPR014718">
    <property type="entry name" value="GH-type_carb-bd"/>
</dbReference>
<keyword evidence="1" id="KW-0732">Signal</keyword>
<dbReference type="RefSeq" id="WP_270044191.1">
    <property type="nucleotide sequence ID" value="NZ_JAPDOD010000039.1"/>
</dbReference>
<dbReference type="Gene3D" id="2.70.98.10">
    <property type="match status" value="1"/>
</dbReference>
<dbReference type="InterPro" id="IPR008928">
    <property type="entry name" value="6-hairpin_glycosidase_sf"/>
</dbReference>
<dbReference type="GO" id="GO:0004553">
    <property type="term" value="F:hydrolase activity, hydrolyzing O-glycosyl compounds"/>
    <property type="evidence" value="ECO:0007669"/>
    <property type="project" value="UniProtKB-ARBA"/>
</dbReference>
<keyword evidence="4" id="KW-0378">Hydrolase</keyword>
<dbReference type="Pfam" id="PF00723">
    <property type="entry name" value="Glyco_hydro_15"/>
    <property type="match status" value="2"/>
</dbReference>
<organism evidence="4 5">
    <name type="scientific">Solirubrobacter ginsenosidimutans</name>
    <dbReference type="NCBI Taxonomy" id="490573"/>
    <lineage>
        <taxon>Bacteria</taxon>
        <taxon>Bacillati</taxon>
        <taxon>Actinomycetota</taxon>
        <taxon>Thermoleophilia</taxon>
        <taxon>Solirubrobacterales</taxon>
        <taxon>Solirubrobacteraceae</taxon>
        <taxon>Solirubrobacter</taxon>
    </lineage>
</organism>
<dbReference type="EMBL" id="JAPDOD010000039">
    <property type="protein sequence ID" value="MDA0164937.1"/>
    <property type="molecule type" value="Genomic_DNA"/>
</dbReference>
<reference evidence="4" key="1">
    <citation type="submission" date="2022-10" db="EMBL/GenBank/DDBJ databases">
        <title>The WGS of Solirubrobacter ginsenosidimutans DSM 21036.</title>
        <authorList>
            <person name="Jiang Z."/>
        </authorList>
    </citation>
    <scope>NUCLEOTIDE SEQUENCE</scope>
    <source>
        <strain evidence="4">DSM 21036</strain>
    </source>
</reference>
<dbReference type="GO" id="GO:0030246">
    <property type="term" value="F:carbohydrate binding"/>
    <property type="evidence" value="ECO:0007669"/>
    <property type="project" value="InterPro"/>
</dbReference>
<dbReference type="AlphaFoldDB" id="A0A9X3MYL5"/>
<dbReference type="InterPro" id="IPR011613">
    <property type="entry name" value="GH15-like"/>
</dbReference>
<dbReference type="Gene3D" id="1.50.10.10">
    <property type="match status" value="1"/>
</dbReference>
<dbReference type="InterPro" id="IPR015220">
    <property type="entry name" value="Glucodextranase_N"/>
</dbReference>
<dbReference type="InterPro" id="IPR012341">
    <property type="entry name" value="6hp_glycosidase-like_sf"/>
</dbReference>
<dbReference type="SUPFAM" id="SSF48208">
    <property type="entry name" value="Six-hairpin glycosidases"/>
    <property type="match status" value="1"/>
</dbReference>
<evidence type="ECO:0000259" key="3">
    <source>
        <dbReference type="Pfam" id="PF09137"/>
    </source>
</evidence>
<dbReference type="GO" id="GO:0005975">
    <property type="term" value="P:carbohydrate metabolic process"/>
    <property type="evidence" value="ECO:0007669"/>
    <property type="project" value="InterPro"/>
</dbReference>
<accession>A0A9X3MYL5</accession>
<dbReference type="SUPFAM" id="SSF74650">
    <property type="entry name" value="Galactose mutarotase-like"/>
    <property type="match status" value="1"/>
</dbReference>